<keyword evidence="6 8" id="KW-0406">Ion transport</keyword>
<dbReference type="GO" id="GO:0046961">
    <property type="term" value="F:proton-transporting ATPase activity, rotational mechanism"/>
    <property type="evidence" value="ECO:0007669"/>
    <property type="project" value="InterPro"/>
</dbReference>
<dbReference type="RefSeq" id="XP_013235976.1">
    <property type="nucleotide sequence ID" value="XM_013380522.1"/>
</dbReference>
<proteinExistence type="inferred from homology"/>
<name>U6L9I7_EIMTE</name>
<feature type="transmembrane region" description="Helical" evidence="8">
    <location>
        <begin position="443"/>
        <end position="470"/>
    </location>
</feature>
<dbReference type="AlphaFoldDB" id="U6L9I7"/>
<dbReference type="OrthoDB" id="347481at2759"/>
<feature type="region of interest" description="Disordered" evidence="9">
    <location>
        <begin position="359"/>
        <end position="379"/>
    </location>
</feature>
<gene>
    <name evidence="10" type="ORF">ETH_00023405</name>
</gene>
<feature type="compositionally biased region" description="Low complexity" evidence="9">
    <location>
        <begin position="359"/>
        <end position="378"/>
    </location>
</feature>
<dbReference type="PANTHER" id="PTHR11629:SF63">
    <property type="entry name" value="V-TYPE PROTON ATPASE SUBUNIT A"/>
    <property type="match status" value="1"/>
</dbReference>
<dbReference type="VEuPathDB" id="ToxoDB:ETH_00023405"/>
<evidence type="ECO:0000256" key="3">
    <source>
        <dbReference type="ARBA" id="ARBA00022448"/>
    </source>
</evidence>
<evidence type="ECO:0000256" key="5">
    <source>
        <dbReference type="ARBA" id="ARBA00022989"/>
    </source>
</evidence>
<dbReference type="Proteomes" id="UP000030747">
    <property type="component" value="Unassembled WGS sequence"/>
</dbReference>
<protein>
    <recommendedName>
        <fullName evidence="8">V-type proton ATPase subunit a</fullName>
    </recommendedName>
</protein>
<comment type="subcellular location">
    <subcellularLocation>
        <location evidence="1">Membrane</location>
        <topology evidence="1">Multi-pass membrane protein</topology>
    </subcellularLocation>
</comment>
<keyword evidence="7 8" id="KW-0472">Membrane</keyword>
<feature type="transmembrane region" description="Helical" evidence="8">
    <location>
        <begin position="243"/>
        <end position="265"/>
    </location>
</feature>
<dbReference type="Pfam" id="PF01496">
    <property type="entry name" value="V_ATPase_I"/>
    <property type="match status" value="1"/>
</dbReference>
<feature type="transmembrane region" description="Helical" evidence="8">
    <location>
        <begin position="87"/>
        <end position="111"/>
    </location>
</feature>
<dbReference type="GO" id="GO:0016471">
    <property type="term" value="C:vacuolar proton-transporting V-type ATPase complex"/>
    <property type="evidence" value="ECO:0007669"/>
    <property type="project" value="TreeGrafter"/>
</dbReference>
<evidence type="ECO:0000313" key="11">
    <source>
        <dbReference type="Proteomes" id="UP000030747"/>
    </source>
</evidence>
<dbReference type="GO" id="GO:0033179">
    <property type="term" value="C:proton-transporting V-type ATPase, V0 domain"/>
    <property type="evidence" value="ECO:0007669"/>
    <property type="project" value="InterPro"/>
</dbReference>
<comment type="similarity">
    <text evidence="2 8">Belongs to the V-ATPase 116 kDa subunit family.</text>
</comment>
<dbReference type="InterPro" id="IPR002490">
    <property type="entry name" value="V-ATPase_116kDa_su"/>
</dbReference>
<reference evidence="10" key="2">
    <citation type="submission" date="2013-10" db="EMBL/GenBank/DDBJ databases">
        <authorList>
            <person name="Aslett M."/>
        </authorList>
    </citation>
    <scope>NUCLEOTIDE SEQUENCE [LARGE SCALE GENOMIC DNA]</scope>
    <source>
        <strain evidence="10">Houghton</strain>
    </source>
</reference>
<dbReference type="GO" id="GO:0007035">
    <property type="term" value="P:vacuolar acidification"/>
    <property type="evidence" value="ECO:0007669"/>
    <property type="project" value="TreeGrafter"/>
</dbReference>
<keyword evidence="11" id="KW-1185">Reference proteome</keyword>
<keyword evidence="3 8" id="KW-0813">Transport</keyword>
<organism evidence="10 11">
    <name type="scientific">Eimeria tenella</name>
    <name type="common">Coccidian parasite</name>
    <dbReference type="NCBI Taxonomy" id="5802"/>
    <lineage>
        <taxon>Eukaryota</taxon>
        <taxon>Sar</taxon>
        <taxon>Alveolata</taxon>
        <taxon>Apicomplexa</taxon>
        <taxon>Conoidasida</taxon>
        <taxon>Coccidia</taxon>
        <taxon>Eucoccidiorida</taxon>
        <taxon>Eimeriorina</taxon>
        <taxon>Eimeriidae</taxon>
        <taxon>Eimeria</taxon>
    </lineage>
</organism>
<dbReference type="GO" id="GO:0051117">
    <property type="term" value="F:ATPase binding"/>
    <property type="evidence" value="ECO:0007669"/>
    <property type="project" value="TreeGrafter"/>
</dbReference>
<dbReference type="GeneID" id="25253793"/>
<evidence type="ECO:0000256" key="4">
    <source>
        <dbReference type="ARBA" id="ARBA00022692"/>
    </source>
</evidence>
<feature type="transmembrane region" description="Helical" evidence="8">
    <location>
        <begin position="209"/>
        <end position="231"/>
    </location>
</feature>
<evidence type="ECO:0000256" key="6">
    <source>
        <dbReference type="ARBA" id="ARBA00023065"/>
    </source>
</evidence>
<dbReference type="EMBL" id="HG678089">
    <property type="protein sequence ID" value="CDJ45229.1"/>
    <property type="molecule type" value="Genomic_DNA"/>
</dbReference>
<reference evidence="10" key="1">
    <citation type="submission" date="2013-10" db="EMBL/GenBank/DDBJ databases">
        <title>Genomic analysis of the causative agents of coccidiosis in chickens.</title>
        <authorList>
            <person name="Reid A.J."/>
            <person name="Blake D."/>
            <person name="Billington K."/>
            <person name="Browne H."/>
            <person name="Dunn M."/>
            <person name="Hung S."/>
            <person name="Kawahara F."/>
            <person name="Miranda-Saavedra D."/>
            <person name="Mourier T."/>
            <person name="Nagra H."/>
            <person name="Otto T.D."/>
            <person name="Rawlings N."/>
            <person name="Sanchez A."/>
            <person name="Sanders M."/>
            <person name="Subramaniam C."/>
            <person name="Tay Y."/>
            <person name="Dear P."/>
            <person name="Doerig C."/>
            <person name="Gruber A."/>
            <person name="Parkinson J."/>
            <person name="Shirley M."/>
            <person name="Wan K.L."/>
            <person name="Berriman M."/>
            <person name="Tomley F."/>
            <person name="Pain A."/>
        </authorList>
    </citation>
    <scope>NUCLEOTIDE SEQUENCE [LARGE SCALE GENOMIC DNA]</scope>
    <source>
        <strain evidence="10">Houghton</strain>
    </source>
</reference>
<dbReference type="VEuPathDB" id="ToxoDB:ETH2_1042800"/>
<keyword evidence="8" id="KW-0375">Hydrogen ion transport</keyword>
<evidence type="ECO:0000256" key="2">
    <source>
        <dbReference type="ARBA" id="ARBA00009904"/>
    </source>
</evidence>
<evidence type="ECO:0000313" key="10">
    <source>
        <dbReference type="EMBL" id="CDJ45229.1"/>
    </source>
</evidence>
<accession>U6L9I7</accession>
<comment type="function">
    <text evidence="8">Essential component of the vacuolar proton pump (V-ATPase), a multimeric enzyme that catalyzes the translocation of protons across the membranes. Required for assembly and activity of the V-ATPase.</text>
</comment>
<feature type="transmembrane region" description="Helical" evidence="8">
    <location>
        <begin position="304"/>
        <end position="326"/>
    </location>
</feature>
<keyword evidence="4 8" id="KW-0812">Transmembrane</keyword>
<evidence type="ECO:0000256" key="8">
    <source>
        <dbReference type="RuleBase" id="RU361189"/>
    </source>
</evidence>
<evidence type="ECO:0000256" key="9">
    <source>
        <dbReference type="SAM" id="MobiDB-lite"/>
    </source>
</evidence>
<dbReference type="PANTHER" id="PTHR11629">
    <property type="entry name" value="VACUOLAR PROTON ATPASES"/>
    <property type="match status" value="1"/>
</dbReference>
<keyword evidence="5 8" id="KW-1133">Transmembrane helix</keyword>
<sequence length="510" mass="56661">MTLRCSCWIPKKNEEKVRSILRSMEVTGDEQGSAFLLTEKDSAAAMPPTYFKSTEFTDPSQMLVDTYGVPRYQEANPAFLTSITFPFLFGVMYGDIGHGAIVLLLGLFLLLRQQQLLQQRGLLAAFVPYRYLLSLMGLFAFYAGFLYNDLFALGVDLFGSRWTEEGHEPINGGIRLKQLGEDPYPFGIDPAWKGATNELLMVNSVKMKLSIAIAVVHMGVGVLLKGLNLLFFGEVLSFCFEFVPQLLFLLLLIGYLNFMVVLKWVSPRSSNKPNLISSIINMCMMGEVAPEEQLYAHQQTVERVLLLLLLLTIPVMLLVKPTVLLLRSKRAAAAAAADKQQQRAAAPGHDALDAAENGNAAAAAADAPPQQQQQQQQQQEEHEGAGDLFIFQMIETIEFVLGTVSNTASYLRLWALSLAHQQLSLVFYSQTVVRALTLSEDTAVVAAALFLVFSLFACITFGVILCMDLLEVALHALRLQWVEFQNKFYKGDGHKFEPLDFLLVVKRKAA</sequence>
<feature type="transmembrane region" description="Helical" evidence="8">
    <location>
        <begin position="123"/>
        <end position="147"/>
    </location>
</feature>
<evidence type="ECO:0000256" key="1">
    <source>
        <dbReference type="ARBA" id="ARBA00004141"/>
    </source>
</evidence>
<evidence type="ECO:0000256" key="7">
    <source>
        <dbReference type="ARBA" id="ARBA00023136"/>
    </source>
</evidence>